<accession>A0ABT2S2F9</accession>
<evidence type="ECO:0000313" key="8">
    <source>
        <dbReference type="EMBL" id="MCU6698683.1"/>
    </source>
</evidence>
<dbReference type="PANTHER" id="PTHR46795">
    <property type="entry name" value="ABC TRANSPORTER PERMEASE-RELATED-RELATED"/>
    <property type="match status" value="1"/>
</dbReference>
<dbReference type="Proteomes" id="UP001207605">
    <property type="component" value="Unassembled WGS sequence"/>
</dbReference>
<dbReference type="InterPro" id="IPR027022">
    <property type="entry name" value="ABC_permease_BceB-typ"/>
</dbReference>
<evidence type="ECO:0000256" key="1">
    <source>
        <dbReference type="ARBA" id="ARBA00004651"/>
    </source>
</evidence>
<keyword evidence="9" id="KW-1185">Reference proteome</keyword>
<evidence type="ECO:0000259" key="7">
    <source>
        <dbReference type="Pfam" id="PF02687"/>
    </source>
</evidence>
<dbReference type="EMBL" id="JAOQJV010000001">
    <property type="protein sequence ID" value="MCU6698683.1"/>
    <property type="molecule type" value="Genomic_DNA"/>
</dbReference>
<comment type="caution">
    <text evidence="8">The sequence shown here is derived from an EMBL/GenBank/DDBJ whole genome shotgun (WGS) entry which is preliminary data.</text>
</comment>
<feature type="transmembrane region" description="Helical" evidence="6">
    <location>
        <begin position="149"/>
        <end position="172"/>
    </location>
</feature>
<feature type="transmembrane region" description="Helical" evidence="6">
    <location>
        <begin position="21"/>
        <end position="39"/>
    </location>
</feature>
<feature type="domain" description="ABC3 transporter permease C-terminal" evidence="7">
    <location>
        <begin position="65"/>
        <end position="179"/>
    </location>
</feature>
<dbReference type="RefSeq" id="WP_262580503.1">
    <property type="nucleotide sequence ID" value="NZ_JAOQJV010000001.1"/>
</dbReference>
<evidence type="ECO:0000256" key="2">
    <source>
        <dbReference type="ARBA" id="ARBA00022475"/>
    </source>
</evidence>
<comment type="subcellular location">
    <subcellularLocation>
        <location evidence="1 6">Cell membrane</location>
        <topology evidence="1 6">Multi-pass membrane protein</topology>
    </subcellularLocation>
</comment>
<feature type="domain" description="ABC3 transporter permease C-terminal" evidence="7">
    <location>
        <begin position="543"/>
        <end position="658"/>
    </location>
</feature>
<dbReference type="Pfam" id="PF02687">
    <property type="entry name" value="FtsX"/>
    <property type="match status" value="2"/>
</dbReference>
<feature type="transmembrane region" description="Helical" evidence="6">
    <location>
        <begin position="103"/>
        <end position="129"/>
    </location>
</feature>
<feature type="transmembrane region" description="Helical" evidence="6">
    <location>
        <begin position="635"/>
        <end position="657"/>
    </location>
</feature>
<feature type="transmembrane region" description="Helical" evidence="6">
    <location>
        <begin position="593"/>
        <end position="615"/>
    </location>
</feature>
<feature type="transmembrane region" description="Helical" evidence="6">
    <location>
        <begin position="230"/>
        <end position="254"/>
    </location>
</feature>
<evidence type="ECO:0000313" key="9">
    <source>
        <dbReference type="Proteomes" id="UP001207605"/>
    </source>
</evidence>
<dbReference type="InterPro" id="IPR052536">
    <property type="entry name" value="ABC-4_Integral_Memb_Prot"/>
</dbReference>
<dbReference type="PANTHER" id="PTHR46795:SF3">
    <property type="entry name" value="ABC TRANSPORTER PERMEASE"/>
    <property type="match status" value="1"/>
</dbReference>
<feature type="transmembrane region" description="Helical" evidence="6">
    <location>
        <begin position="59"/>
        <end position="82"/>
    </location>
</feature>
<evidence type="ECO:0000256" key="5">
    <source>
        <dbReference type="ARBA" id="ARBA00023136"/>
    </source>
</evidence>
<dbReference type="PIRSF" id="PIRSF018968">
    <property type="entry name" value="ABC_permease_BceB"/>
    <property type="match status" value="1"/>
</dbReference>
<proteinExistence type="inferred from homology"/>
<reference evidence="8 9" key="1">
    <citation type="journal article" date="2021" name="ISME Commun">
        <title>Automated analysis of genomic sequences facilitates high-throughput and comprehensive description of bacteria.</title>
        <authorList>
            <person name="Hitch T.C.A."/>
        </authorList>
    </citation>
    <scope>NUCLEOTIDE SEQUENCE [LARGE SCALE GENOMIC DNA]</scope>
    <source>
        <strain evidence="8 9">Sanger_02</strain>
    </source>
</reference>
<keyword evidence="5 6" id="KW-0472">Membrane</keyword>
<evidence type="ECO:0000256" key="4">
    <source>
        <dbReference type="ARBA" id="ARBA00022989"/>
    </source>
</evidence>
<evidence type="ECO:0000256" key="3">
    <source>
        <dbReference type="ARBA" id="ARBA00022692"/>
    </source>
</evidence>
<name>A0ABT2S2F9_9FIRM</name>
<comment type="similarity">
    <text evidence="6">Belongs to the ABC-4 integral membrane protein family.</text>
</comment>
<keyword evidence="4 6" id="KW-1133">Transmembrane helix</keyword>
<organism evidence="8 9">
    <name type="scientific">Dorea ammoniilytica</name>
    <dbReference type="NCBI Taxonomy" id="2981788"/>
    <lineage>
        <taxon>Bacteria</taxon>
        <taxon>Bacillati</taxon>
        <taxon>Bacillota</taxon>
        <taxon>Clostridia</taxon>
        <taxon>Lachnospirales</taxon>
        <taxon>Lachnospiraceae</taxon>
        <taxon>Dorea</taxon>
    </lineage>
</organism>
<keyword evidence="2 6" id="KW-1003">Cell membrane</keyword>
<feature type="transmembrane region" description="Helical" evidence="6">
    <location>
        <begin position="532"/>
        <end position="559"/>
    </location>
</feature>
<sequence>MKKGFYVRLAANNIRKNGKLYIPYLFTCVLSVVMFYVMMSLSLDPAVKKMFAGGTLSLIMRYGTVIVGIFVFAFLMYSNAFLMKRRQREFGIFNILGMEKQHLGHVLFLETMMVAAGSVVLGILFGILFSKTMFLMLCKIIGQKNVFGFFISSKAILVTAFLFAVIHFLIYLKSRRKIRVSQPIELLRGSSVGEREPKSKWILAILGAVALIEGYYLALSAKGTIDSIKVFFVAVILVILATYLLFIAGSIVILKMLRKNRRFYYKPEHFISVSGMMYRMKQNAAGLASICILSTMVLVMLSSTGSLMIGMEDMVQARHPNDFGIYMDTSDMEKNQEVLDKIKIHCEEYQIAEKDTTDYRYYTVTGCLQKDHVLFDQTKFDYLNDNGNLRIMMVMPLSGYCAMTGEKVELSGQEMLLGTGRNSYKYSNMKLMDQVYKVKGKVRHFEGNGQVNSNILDSFTVVLADDTFDALYQQIKDAYRYDMKIYEYYGFNVSLNKDAQLKLKDYMWQAVQDQGADSIDIECRETSRNDFIGIYGGMFMLGMFLGTLFIMAMVLIIYYKQVSEGYEDRRQFEIMQKVGMSQQEMKKVIRSQILMVFFLPLVAAGVHMAVAFPMIGNLLKAFNMKKTELYRNCTIGVYLGFAVLYILIYSLTAKAYYRIVKKA</sequence>
<evidence type="ECO:0000256" key="6">
    <source>
        <dbReference type="PIRNR" id="PIRNR018968"/>
    </source>
</evidence>
<gene>
    <name evidence="8" type="ORF">OCV65_00270</name>
</gene>
<feature type="transmembrane region" description="Helical" evidence="6">
    <location>
        <begin position="201"/>
        <end position="218"/>
    </location>
</feature>
<feature type="transmembrane region" description="Helical" evidence="6">
    <location>
        <begin position="284"/>
        <end position="311"/>
    </location>
</feature>
<dbReference type="InterPro" id="IPR003838">
    <property type="entry name" value="ABC3_permease_C"/>
</dbReference>
<keyword evidence="6" id="KW-0813">Transport</keyword>
<protein>
    <submittedName>
        <fullName evidence="8">ABC transporter permease</fullName>
    </submittedName>
</protein>
<keyword evidence="3 6" id="KW-0812">Transmembrane</keyword>